<dbReference type="Proteomes" id="UP000271624">
    <property type="component" value="Unassembled WGS sequence"/>
</dbReference>
<keyword evidence="3" id="KW-1185">Reference proteome</keyword>
<proteinExistence type="predicted"/>
<reference evidence="2" key="2">
    <citation type="journal article" date="2019" name="Genome Biol. Evol.">
        <title>Day and night: Metabolic profiles and evolutionary relationships of six axenic non-marine cyanobacteria.</title>
        <authorList>
            <person name="Will S.E."/>
            <person name="Henke P."/>
            <person name="Boedeker C."/>
            <person name="Huang S."/>
            <person name="Brinkmann H."/>
            <person name="Rohde M."/>
            <person name="Jarek M."/>
            <person name="Friedl T."/>
            <person name="Seufert S."/>
            <person name="Schumacher M."/>
            <person name="Overmann J."/>
            <person name="Neumann-Schaal M."/>
            <person name="Petersen J."/>
        </authorList>
    </citation>
    <scope>NUCLEOTIDE SEQUENCE [LARGE SCALE GENOMIC DNA]</scope>
    <source>
        <strain evidence="2">PCC 7102</strain>
    </source>
</reference>
<reference evidence="2" key="1">
    <citation type="submission" date="2018-12" db="EMBL/GenBank/DDBJ databases">
        <authorList>
            <person name="Will S."/>
            <person name="Neumann-Schaal M."/>
            <person name="Henke P."/>
        </authorList>
    </citation>
    <scope>NUCLEOTIDE SEQUENCE</scope>
    <source>
        <strain evidence="2">PCC 7102</strain>
    </source>
</reference>
<dbReference type="OrthoDB" id="508029at2"/>
<protein>
    <submittedName>
        <fullName evidence="2">Uncharacterized protein</fullName>
    </submittedName>
</protein>
<accession>A0A3S1ALG5</accession>
<name>A0A3S1ALG5_9CYAN</name>
<feature type="compositionally biased region" description="Polar residues" evidence="1">
    <location>
        <begin position="247"/>
        <end position="260"/>
    </location>
</feature>
<gene>
    <name evidence="2" type="ORF">DSM106972_047960</name>
</gene>
<sequence>MTTENQGFEVISDSPALGEVNLEQYLSQPYVLHKHADASRKLQRGTIDILEFSSYLKEQNRVMKRKNYKELVVSLGLEGEDRKYLKVGATFSDFDFKDLALIEPATIFLLAKSSKKYQSVIDQLKNETNITQQRVRELIQLKRKAQKEKSSDANGSVWRQQEKGKKYCQIGAIHEEDEFTGTVIQKIVDEKGIPPQTVVRNAMSLVQAYSSAQLVWANNSTELNNDDLKSFFDVVKIDTPNGVEAPNYNSSCTDTESQSPENEEGKEVTSRNEVDDSDISEPVVVFDSGAAKEVNNDVNDSDVGKPVVVFDSGAAKELNNDVHNSDVGEPIVVFDSGADSEVNKDINNSDASQPVVVSGTDLELEEAVIIAEYLSKLETWGEVVAVMENCPGELKLLSWELLDENQKARLYQLKHEFEVSNTKVETNEEMSDKTLNPNSLNTLKVGDKVMWENCYPHLHSWQPFIITKIEGDEARLDYYANSVPLAELSLVE</sequence>
<dbReference type="AlphaFoldDB" id="A0A3S1ALG5"/>
<feature type="compositionally biased region" description="Basic and acidic residues" evidence="1">
    <location>
        <begin position="263"/>
        <end position="274"/>
    </location>
</feature>
<dbReference type="EMBL" id="RSCL01000012">
    <property type="protein sequence ID" value="RUT03882.1"/>
    <property type="molecule type" value="Genomic_DNA"/>
</dbReference>
<evidence type="ECO:0000313" key="3">
    <source>
        <dbReference type="Proteomes" id="UP000271624"/>
    </source>
</evidence>
<feature type="region of interest" description="Disordered" evidence="1">
    <location>
        <begin position="243"/>
        <end position="277"/>
    </location>
</feature>
<comment type="caution">
    <text evidence="2">The sequence shown here is derived from an EMBL/GenBank/DDBJ whole genome shotgun (WGS) entry which is preliminary data.</text>
</comment>
<evidence type="ECO:0000313" key="2">
    <source>
        <dbReference type="EMBL" id="RUT03882.1"/>
    </source>
</evidence>
<dbReference type="RefSeq" id="WP_127083159.1">
    <property type="nucleotide sequence ID" value="NZ_RSCL01000012.1"/>
</dbReference>
<evidence type="ECO:0000256" key="1">
    <source>
        <dbReference type="SAM" id="MobiDB-lite"/>
    </source>
</evidence>
<organism evidence="2 3">
    <name type="scientific">Dulcicalothrix desertica PCC 7102</name>
    <dbReference type="NCBI Taxonomy" id="232991"/>
    <lineage>
        <taxon>Bacteria</taxon>
        <taxon>Bacillati</taxon>
        <taxon>Cyanobacteriota</taxon>
        <taxon>Cyanophyceae</taxon>
        <taxon>Nostocales</taxon>
        <taxon>Calotrichaceae</taxon>
        <taxon>Dulcicalothrix</taxon>
    </lineage>
</organism>